<evidence type="ECO:0000313" key="2">
    <source>
        <dbReference type="EMBL" id="TYO94576.1"/>
    </source>
</evidence>
<keyword evidence="4" id="KW-1185">Reference proteome</keyword>
<accession>A0A068QPW0</accession>
<organism evidence="1 3">
    <name type="scientific">Xenorhabdus doucetiae</name>
    <dbReference type="NCBI Taxonomy" id="351671"/>
    <lineage>
        <taxon>Bacteria</taxon>
        <taxon>Pseudomonadati</taxon>
        <taxon>Pseudomonadota</taxon>
        <taxon>Gammaproteobacteria</taxon>
        <taxon>Enterobacterales</taxon>
        <taxon>Morganellaceae</taxon>
        <taxon>Xenorhabdus</taxon>
    </lineage>
</organism>
<dbReference type="STRING" id="351671.XDD1_0963"/>
<protein>
    <submittedName>
        <fullName evidence="1">Uncharacterized protein</fullName>
    </submittedName>
</protein>
<dbReference type="Proteomes" id="UP000032721">
    <property type="component" value="Chromosome"/>
</dbReference>
<dbReference type="OrthoDB" id="775526at2"/>
<evidence type="ECO:0000313" key="3">
    <source>
        <dbReference type="Proteomes" id="UP000032721"/>
    </source>
</evidence>
<dbReference type="Proteomes" id="UP000324170">
    <property type="component" value="Unassembled WGS sequence"/>
</dbReference>
<reference evidence="1 3" key="1">
    <citation type="submission" date="2013-07" db="EMBL/GenBank/DDBJ databases">
        <authorList>
            <person name="Genoscope - CEA"/>
        </authorList>
    </citation>
    <scope>NUCLEOTIDE SEQUENCE [LARGE SCALE GENOMIC DNA]</scope>
    <source>
        <strain evidence="1">FRM16</strain>
        <strain evidence="3">FRM16 / DSM 17909</strain>
    </source>
</reference>
<dbReference type="RefSeq" id="WP_052705637.1">
    <property type="nucleotide sequence ID" value="NZ_CAWMED010000001.1"/>
</dbReference>
<name>A0A068QPW0_9GAMM</name>
<evidence type="ECO:0000313" key="1">
    <source>
        <dbReference type="EMBL" id="CDG16666.1"/>
    </source>
</evidence>
<dbReference type="AlphaFoldDB" id="A0A068QPW0"/>
<evidence type="ECO:0000313" key="4">
    <source>
        <dbReference type="Proteomes" id="UP000324170"/>
    </source>
</evidence>
<proteinExistence type="predicted"/>
<reference evidence="2 4" key="2">
    <citation type="submission" date="2019-07" db="EMBL/GenBank/DDBJ databases">
        <title>Genomic Encyclopedia of Type Strains, Phase I: the one thousand microbial genomes (KMG-I) project.</title>
        <authorList>
            <person name="Kyrpides N."/>
        </authorList>
    </citation>
    <scope>NUCLEOTIDE SEQUENCE [LARGE SCALE GENOMIC DNA]</scope>
    <source>
        <strain evidence="2 4">DSM 17909</strain>
    </source>
</reference>
<sequence length="138" mass="16165">MTDVYKRKVKIIINGKMEEAELHLITSPGRHCCLKIFHNNNQLAESNDTDYFSCFAELRNQLKDIIFLCKGAKINVFPSAMQRDMGLGRVAYETTLGQRGLPENQVHIFDFEDKDVDVSPEEQEKFHYEWFESFRQNN</sequence>
<dbReference type="EMBL" id="VNHN01000117">
    <property type="protein sequence ID" value="TYO94576.1"/>
    <property type="molecule type" value="Genomic_DNA"/>
</dbReference>
<dbReference type="EMBL" id="FO704550">
    <property type="protein sequence ID" value="CDG16666.1"/>
    <property type="molecule type" value="Genomic_DNA"/>
</dbReference>
<gene>
    <name evidence="2" type="ORF">LY16_03615</name>
    <name evidence="1" type="ORF">XDD1_0963</name>
</gene>
<dbReference type="KEGG" id="xdo:XDD1_0963"/>
<dbReference type="HOGENOM" id="CLU_154507_0_1_6"/>